<evidence type="ECO:0000259" key="15">
    <source>
        <dbReference type="PROSITE" id="PS50885"/>
    </source>
</evidence>
<feature type="transmembrane region" description="Helical" evidence="13">
    <location>
        <begin position="26"/>
        <end position="47"/>
    </location>
</feature>
<evidence type="ECO:0000256" key="13">
    <source>
        <dbReference type="SAM" id="Phobius"/>
    </source>
</evidence>
<dbReference type="SUPFAM" id="SSF55874">
    <property type="entry name" value="ATPase domain of HSP90 chaperone/DNA topoisomerase II/histidine kinase"/>
    <property type="match status" value="1"/>
</dbReference>
<evidence type="ECO:0000313" key="16">
    <source>
        <dbReference type="EMBL" id="QBD82264.1"/>
    </source>
</evidence>
<dbReference type="InterPro" id="IPR005467">
    <property type="entry name" value="His_kinase_dom"/>
</dbReference>
<dbReference type="InterPro" id="IPR003660">
    <property type="entry name" value="HAMP_dom"/>
</dbReference>
<dbReference type="InterPro" id="IPR036890">
    <property type="entry name" value="HATPase_C_sf"/>
</dbReference>
<keyword evidence="5" id="KW-1003">Cell membrane</keyword>
<feature type="transmembrane region" description="Helical" evidence="13">
    <location>
        <begin position="194"/>
        <end position="225"/>
    </location>
</feature>
<dbReference type="InterPro" id="IPR050736">
    <property type="entry name" value="Sensor_HK_Regulatory"/>
</dbReference>
<evidence type="ECO:0000256" key="4">
    <source>
        <dbReference type="ARBA" id="ARBA00012438"/>
    </source>
</evidence>
<evidence type="ECO:0000256" key="7">
    <source>
        <dbReference type="ARBA" id="ARBA00022679"/>
    </source>
</evidence>
<evidence type="ECO:0000259" key="14">
    <source>
        <dbReference type="PROSITE" id="PS50109"/>
    </source>
</evidence>
<protein>
    <recommendedName>
        <fullName evidence="4">histidine kinase</fullName>
        <ecNumber evidence="4">2.7.13.3</ecNumber>
    </recommendedName>
</protein>
<dbReference type="SMART" id="SM00388">
    <property type="entry name" value="HisKA"/>
    <property type="match status" value="1"/>
</dbReference>
<keyword evidence="9 16" id="KW-0418">Kinase</keyword>
<feature type="transmembrane region" description="Helical" evidence="13">
    <location>
        <begin position="93"/>
        <end position="113"/>
    </location>
</feature>
<dbReference type="AlphaFoldDB" id="A0A4P6K2A6"/>
<dbReference type="PROSITE" id="PS50885">
    <property type="entry name" value="HAMP"/>
    <property type="match status" value="1"/>
</dbReference>
<keyword evidence="12 13" id="KW-0472">Membrane</keyword>
<gene>
    <name evidence="16" type="ORF">EPA93_42320</name>
</gene>
<dbReference type="Pfam" id="PF00512">
    <property type="entry name" value="HisKA"/>
    <property type="match status" value="1"/>
</dbReference>
<dbReference type="PROSITE" id="PS50109">
    <property type="entry name" value="HIS_KIN"/>
    <property type="match status" value="1"/>
</dbReference>
<dbReference type="GO" id="GO:0045121">
    <property type="term" value="C:membrane raft"/>
    <property type="evidence" value="ECO:0007669"/>
    <property type="project" value="UniProtKB-SubCell"/>
</dbReference>
<dbReference type="PRINTS" id="PR00344">
    <property type="entry name" value="BCTRLSENSOR"/>
</dbReference>
<evidence type="ECO:0000256" key="11">
    <source>
        <dbReference type="ARBA" id="ARBA00023012"/>
    </source>
</evidence>
<dbReference type="PANTHER" id="PTHR43711">
    <property type="entry name" value="TWO-COMPONENT HISTIDINE KINASE"/>
    <property type="match status" value="1"/>
</dbReference>
<feature type="domain" description="HAMP" evidence="15">
    <location>
        <begin position="226"/>
        <end position="278"/>
    </location>
</feature>
<dbReference type="CDD" id="cd06225">
    <property type="entry name" value="HAMP"/>
    <property type="match status" value="1"/>
</dbReference>
<evidence type="ECO:0000256" key="3">
    <source>
        <dbReference type="ARBA" id="ARBA00004314"/>
    </source>
</evidence>
<dbReference type="FunFam" id="1.10.287.130:FF:000001">
    <property type="entry name" value="Two-component sensor histidine kinase"/>
    <property type="match status" value="1"/>
</dbReference>
<keyword evidence="10" id="KW-0067">ATP-binding</keyword>
<dbReference type="Gene3D" id="6.10.340.10">
    <property type="match status" value="1"/>
</dbReference>
<evidence type="ECO:0000256" key="10">
    <source>
        <dbReference type="ARBA" id="ARBA00022840"/>
    </source>
</evidence>
<keyword evidence="6" id="KW-0597">Phosphoprotein</keyword>
<dbReference type="Pfam" id="PF02518">
    <property type="entry name" value="HATPase_c"/>
    <property type="match status" value="1"/>
</dbReference>
<evidence type="ECO:0000256" key="1">
    <source>
        <dbReference type="ARBA" id="ARBA00000085"/>
    </source>
</evidence>
<reference evidence="16 17" key="1">
    <citation type="submission" date="2019-01" db="EMBL/GenBank/DDBJ databases">
        <title>Ktedonosporobacter rubrisoli SCAWS-G2.</title>
        <authorList>
            <person name="Huang Y."/>
            <person name="Yan B."/>
        </authorList>
    </citation>
    <scope>NUCLEOTIDE SEQUENCE [LARGE SCALE GENOMIC DNA]</scope>
    <source>
        <strain evidence="16 17">SCAWS-G2</strain>
    </source>
</reference>
<dbReference type="GO" id="GO:0000155">
    <property type="term" value="F:phosphorelay sensor kinase activity"/>
    <property type="evidence" value="ECO:0007669"/>
    <property type="project" value="InterPro"/>
</dbReference>
<dbReference type="CDD" id="cd00082">
    <property type="entry name" value="HisKA"/>
    <property type="match status" value="1"/>
</dbReference>
<dbReference type="EMBL" id="CP035758">
    <property type="protein sequence ID" value="QBD82264.1"/>
    <property type="molecule type" value="Genomic_DNA"/>
</dbReference>
<organism evidence="16 17">
    <name type="scientific">Ktedonosporobacter rubrisoli</name>
    <dbReference type="NCBI Taxonomy" id="2509675"/>
    <lineage>
        <taxon>Bacteria</taxon>
        <taxon>Bacillati</taxon>
        <taxon>Chloroflexota</taxon>
        <taxon>Ktedonobacteria</taxon>
        <taxon>Ktedonobacterales</taxon>
        <taxon>Ktedonosporobacteraceae</taxon>
        <taxon>Ktedonosporobacter</taxon>
    </lineage>
</organism>
<dbReference type="GO" id="GO:0005886">
    <property type="term" value="C:plasma membrane"/>
    <property type="evidence" value="ECO:0007669"/>
    <property type="project" value="UniProtKB-SubCell"/>
</dbReference>
<feature type="transmembrane region" description="Helical" evidence="13">
    <location>
        <begin position="119"/>
        <end position="139"/>
    </location>
</feature>
<comment type="catalytic activity">
    <reaction evidence="1">
        <text>ATP + protein L-histidine = ADP + protein N-phospho-L-histidine.</text>
        <dbReference type="EC" id="2.7.13.3"/>
    </reaction>
</comment>
<dbReference type="InterPro" id="IPR003661">
    <property type="entry name" value="HisK_dim/P_dom"/>
</dbReference>
<dbReference type="OrthoDB" id="9800372at2"/>
<dbReference type="SMART" id="SM00387">
    <property type="entry name" value="HATPase_c"/>
    <property type="match status" value="1"/>
</dbReference>
<keyword evidence="11" id="KW-0902">Two-component regulatory system</keyword>
<evidence type="ECO:0000256" key="5">
    <source>
        <dbReference type="ARBA" id="ARBA00022475"/>
    </source>
</evidence>
<evidence type="ECO:0000256" key="9">
    <source>
        <dbReference type="ARBA" id="ARBA00022777"/>
    </source>
</evidence>
<feature type="domain" description="Histidine kinase" evidence="14">
    <location>
        <begin position="300"/>
        <end position="520"/>
    </location>
</feature>
<evidence type="ECO:0000256" key="12">
    <source>
        <dbReference type="ARBA" id="ARBA00023136"/>
    </source>
</evidence>
<keyword evidence="17" id="KW-1185">Reference proteome</keyword>
<dbReference type="SUPFAM" id="SSF158472">
    <property type="entry name" value="HAMP domain-like"/>
    <property type="match status" value="1"/>
</dbReference>
<keyword evidence="7" id="KW-0808">Transferase</keyword>
<proteinExistence type="predicted"/>
<evidence type="ECO:0000313" key="17">
    <source>
        <dbReference type="Proteomes" id="UP000290365"/>
    </source>
</evidence>
<dbReference type="FunFam" id="3.30.565.10:FF:000023">
    <property type="entry name" value="PAS domain-containing sensor histidine kinase"/>
    <property type="match status" value="1"/>
</dbReference>
<evidence type="ECO:0000256" key="6">
    <source>
        <dbReference type="ARBA" id="ARBA00022553"/>
    </source>
</evidence>
<dbReference type="InterPro" id="IPR036097">
    <property type="entry name" value="HisK_dim/P_sf"/>
</dbReference>
<dbReference type="RefSeq" id="WP_129893333.1">
    <property type="nucleotide sequence ID" value="NZ_CP035758.1"/>
</dbReference>
<dbReference type="PANTHER" id="PTHR43711:SF1">
    <property type="entry name" value="HISTIDINE KINASE 1"/>
    <property type="match status" value="1"/>
</dbReference>
<dbReference type="Gene3D" id="3.30.565.10">
    <property type="entry name" value="Histidine kinase-like ATPase, C-terminal domain"/>
    <property type="match status" value="1"/>
</dbReference>
<dbReference type="SMART" id="SM00304">
    <property type="entry name" value="HAMP"/>
    <property type="match status" value="1"/>
</dbReference>
<comment type="subcellular location">
    <subcellularLocation>
        <location evidence="2">Cell membrane</location>
    </subcellularLocation>
    <subcellularLocation>
        <location evidence="3">Membrane raft</location>
        <topology evidence="3">Multi-pass membrane protein</topology>
    </subcellularLocation>
</comment>
<evidence type="ECO:0000256" key="2">
    <source>
        <dbReference type="ARBA" id="ARBA00004236"/>
    </source>
</evidence>
<dbReference type="SUPFAM" id="SSF47384">
    <property type="entry name" value="Homodimeric domain of signal transducing histidine kinase"/>
    <property type="match status" value="1"/>
</dbReference>
<dbReference type="InterPro" id="IPR003594">
    <property type="entry name" value="HATPase_dom"/>
</dbReference>
<dbReference type="GO" id="GO:0005524">
    <property type="term" value="F:ATP binding"/>
    <property type="evidence" value="ECO:0007669"/>
    <property type="project" value="UniProtKB-KW"/>
</dbReference>
<sequence length="537" mass="59284">MGDWLSLAAREVIMKRRRRFWLQAEPGRAIIETVLLGAGLAFLWFLFAEQASLLYAEQLGTWIDPCCLLWYVFRLRLSSESVLSRRAVIDVSLICLLSLALSLVLVVVGARAFGHSWPLIILAIVVGNAFAFVVCRLGIRLWLFWDRLRRTQLIWSLTHAHLVVVALGAGLVILLFDILVIVNSFSSARGEIALIVPTTLALAVVSLLAILVILPPSALFSFLVVRRITRRLQSLTSATGALRNGNYAVRVPIEGEDEVAQLQSDFNAMATALELTMQELQNERDTVAELLSSRRELIANVSHELRTPVATLRGYLETTLMRWNGSSPSTLQHDLKVMEAEVINMQRLVEDLFTLSRAEVGRLALQCKLIDVGDIIRHIVETTAPTIWQSSKITLAAEIPATLPVVLGDPIRLEQVLQNLVRNALRHTTPGGIIALVVEAEPDTILLHVKDTGEGIAPKDLPRIWERFYQTETTRTRMDGGAGLGLALVKEWVELMQGSVSVESVLGEGSCFTISLPIQAQIPPVLNQGSALKSDIS</sequence>
<feature type="transmembrane region" description="Helical" evidence="13">
    <location>
        <begin position="160"/>
        <end position="182"/>
    </location>
</feature>
<keyword evidence="13" id="KW-1133">Transmembrane helix</keyword>
<dbReference type="Pfam" id="PF00672">
    <property type="entry name" value="HAMP"/>
    <property type="match status" value="1"/>
</dbReference>
<evidence type="ECO:0000256" key="8">
    <source>
        <dbReference type="ARBA" id="ARBA00022741"/>
    </source>
</evidence>
<name>A0A4P6K2A6_KTERU</name>
<dbReference type="InterPro" id="IPR004358">
    <property type="entry name" value="Sig_transdc_His_kin-like_C"/>
</dbReference>
<keyword evidence="8" id="KW-0547">Nucleotide-binding</keyword>
<dbReference type="EC" id="2.7.13.3" evidence="4"/>
<keyword evidence="13" id="KW-0812">Transmembrane</keyword>
<dbReference type="Proteomes" id="UP000290365">
    <property type="component" value="Chromosome"/>
</dbReference>
<dbReference type="KEGG" id="kbs:EPA93_42320"/>
<dbReference type="Gene3D" id="1.10.287.130">
    <property type="match status" value="1"/>
</dbReference>
<accession>A0A4P6K2A6</accession>